<proteinExistence type="inferred from homology"/>
<organism evidence="9 10">
    <name type="scientific">Rhodosorus marinus</name>
    <dbReference type="NCBI Taxonomy" id="101924"/>
    <lineage>
        <taxon>Eukaryota</taxon>
        <taxon>Rhodophyta</taxon>
        <taxon>Stylonematophyceae</taxon>
        <taxon>Stylonematales</taxon>
        <taxon>Stylonemataceae</taxon>
        <taxon>Rhodosorus</taxon>
    </lineage>
</organism>
<evidence type="ECO:0000256" key="7">
    <source>
        <dbReference type="SAM" id="MobiDB-lite"/>
    </source>
</evidence>
<dbReference type="SUPFAM" id="SSF57959">
    <property type="entry name" value="Leucine zipper domain"/>
    <property type="match status" value="1"/>
</dbReference>
<feature type="domain" description="BZIP" evidence="8">
    <location>
        <begin position="179"/>
        <end position="224"/>
    </location>
</feature>
<dbReference type="GO" id="GO:0003677">
    <property type="term" value="F:DNA binding"/>
    <property type="evidence" value="ECO:0007669"/>
    <property type="project" value="UniProtKB-KW"/>
</dbReference>
<dbReference type="PANTHER" id="PTHR47416:SF8">
    <property type="entry name" value="BASIC-LEUCINE ZIPPER TRANSCRIPTION FACTOR E-RELATED"/>
    <property type="match status" value="1"/>
</dbReference>
<dbReference type="SMART" id="SM00338">
    <property type="entry name" value="BRLZ"/>
    <property type="match status" value="1"/>
</dbReference>
<feature type="compositionally biased region" description="Polar residues" evidence="7">
    <location>
        <begin position="152"/>
        <end position="173"/>
    </location>
</feature>
<evidence type="ECO:0000256" key="4">
    <source>
        <dbReference type="ARBA" id="ARBA00023125"/>
    </source>
</evidence>
<dbReference type="PROSITE" id="PS00036">
    <property type="entry name" value="BZIP_BASIC"/>
    <property type="match status" value="1"/>
</dbReference>
<dbReference type="Gene3D" id="1.20.5.170">
    <property type="match status" value="1"/>
</dbReference>
<name>A0AAV8UT59_9RHOD</name>
<comment type="similarity">
    <text evidence="2">Belongs to the bZIP family.</text>
</comment>
<keyword evidence="6" id="KW-0539">Nucleus</keyword>
<dbReference type="InterPro" id="IPR046347">
    <property type="entry name" value="bZIP_sf"/>
</dbReference>
<evidence type="ECO:0000256" key="3">
    <source>
        <dbReference type="ARBA" id="ARBA00023015"/>
    </source>
</evidence>
<evidence type="ECO:0000256" key="1">
    <source>
        <dbReference type="ARBA" id="ARBA00004123"/>
    </source>
</evidence>
<dbReference type="CDD" id="cd14812">
    <property type="entry name" value="bZIP_u3"/>
    <property type="match status" value="1"/>
</dbReference>
<dbReference type="AlphaFoldDB" id="A0AAV8UT59"/>
<dbReference type="EMBL" id="JAMWBK010000005">
    <property type="protein sequence ID" value="KAJ8905244.1"/>
    <property type="molecule type" value="Genomic_DNA"/>
</dbReference>
<keyword evidence="4" id="KW-0238">DNA-binding</keyword>
<evidence type="ECO:0000256" key="2">
    <source>
        <dbReference type="ARBA" id="ARBA00007163"/>
    </source>
</evidence>
<feature type="compositionally biased region" description="Basic and acidic residues" evidence="7">
    <location>
        <begin position="266"/>
        <end position="281"/>
    </location>
</feature>
<dbReference type="PANTHER" id="PTHR47416">
    <property type="entry name" value="BASIC-LEUCINE ZIPPER TRANSCRIPTION FACTOR F-RELATED"/>
    <property type="match status" value="1"/>
</dbReference>
<evidence type="ECO:0000256" key="5">
    <source>
        <dbReference type="ARBA" id="ARBA00023163"/>
    </source>
</evidence>
<reference evidence="9 10" key="1">
    <citation type="journal article" date="2023" name="Nat. Commun.">
        <title>Origin of minicircular mitochondrial genomes in red algae.</title>
        <authorList>
            <person name="Lee Y."/>
            <person name="Cho C.H."/>
            <person name="Lee Y.M."/>
            <person name="Park S.I."/>
            <person name="Yang J.H."/>
            <person name="West J.A."/>
            <person name="Bhattacharya D."/>
            <person name="Yoon H.S."/>
        </authorList>
    </citation>
    <scope>NUCLEOTIDE SEQUENCE [LARGE SCALE GENOMIC DNA]</scope>
    <source>
        <strain evidence="9 10">CCMP1338</strain>
        <tissue evidence="9">Whole cell</tissue>
    </source>
</reference>
<gene>
    <name evidence="9" type="ORF">NDN08_001752</name>
</gene>
<evidence type="ECO:0000256" key="6">
    <source>
        <dbReference type="ARBA" id="ARBA00023242"/>
    </source>
</evidence>
<feature type="region of interest" description="Disordered" evidence="7">
    <location>
        <begin position="266"/>
        <end position="294"/>
    </location>
</feature>
<dbReference type="Proteomes" id="UP001157974">
    <property type="component" value="Unassembled WGS sequence"/>
</dbReference>
<evidence type="ECO:0000313" key="10">
    <source>
        <dbReference type="Proteomes" id="UP001157974"/>
    </source>
</evidence>
<comment type="subcellular location">
    <subcellularLocation>
        <location evidence="1">Nucleus</location>
    </subcellularLocation>
</comment>
<comment type="caution">
    <text evidence="9">The sequence shown here is derived from an EMBL/GenBank/DDBJ whole genome shotgun (WGS) entry which is preliminary data.</text>
</comment>
<evidence type="ECO:0000313" key="9">
    <source>
        <dbReference type="EMBL" id="KAJ8905244.1"/>
    </source>
</evidence>
<dbReference type="InterPro" id="IPR004827">
    <property type="entry name" value="bZIP"/>
</dbReference>
<feature type="region of interest" description="Disordered" evidence="7">
    <location>
        <begin position="1"/>
        <end position="30"/>
    </location>
</feature>
<feature type="region of interest" description="Disordered" evidence="7">
    <location>
        <begin position="150"/>
        <end position="203"/>
    </location>
</feature>
<sequence>MSYFPEAGSPVFGEGSGHGSPSHPFRGDDADVGAFSLDPEPHADGPYMDFELANMAVPELLSEIDQNLIGDLKEGAPDVLKALMKQEPGYLDFPPNPRTEELGRAAAFIDDSGVSNQSGFKAAAVSKNEDMLEEAEPNYLTNDAVAPGASRKTLSNASNTVQGTESAENNEGINVNGGAKKKAIRAERNRQSAAASRERKKHHIRELERRVSMLSMENATLQVEQFNKIRERIEEEKRLADENQRLKNQLEFLDRKIDQVSKLLREAGVDTETKTESENPKTWEPGDFPGAKKK</sequence>
<keyword evidence="3" id="KW-0805">Transcription regulation</keyword>
<dbReference type="PROSITE" id="PS50217">
    <property type="entry name" value="BZIP"/>
    <property type="match status" value="1"/>
</dbReference>
<dbReference type="GO" id="GO:0005634">
    <property type="term" value="C:nucleus"/>
    <property type="evidence" value="ECO:0007669"/>
    <property type="project" value="UniProtKB-SubCell"/>
</dbReference>
<protein>
    <recommendedName>
        <fullName evidence="8">BZIP domain-containing protein</fullName>
    </recommendedName>
</protein>
<accession>A0AAV8UT59</accession>
<evidence type="ECO:0000259" key="8">
    <source>
        <dbReference type="PROSITE" id="PS50217"/>
    </source>
</evidence>
<dbReference type="Pfam" id="PF00170">
    <property type="entry name" value="bZIP_1"/>
    <property type="match status" value="1"/>
</dbReference>
<dbReference type="GO" id="GO:0003700">
    <property type="term" value="F:DNA-binding transcription factor activity"/>
    <property type="evidence" value="ECO:0007669"/>
    <property type="project" value="InterPro"/>
</dbReference>
<keyword evidence="5" id="KW-0804">Transcription</keyword>
<keyword evidence="10" id="KW-1185">Reference proteome</keyword>